<evidence type="ECO:0000313" key="1">
    <source>
        <dbReference type="EMBL" id="KAF5952448.1"/>
    </source>
</evidence>
<name>A0A7J7HKE0_CAMSI</name>
<proteinExistence type="predicted"/>
<comment type="caution">
    <text evidence="1">The sequence shown here is derived from an EMBL/GenBank/DDBJ whole genome shotgun (WGS) entry which is preliminary data.</text>
</comment>
<dbReference type="Proteomes" id="UP000593564">
    <property type="component" value="Unassembled WGS sequence"/>
</dbReference>
<dbReference type="EMBL" id="JACBKZ010000004">
    <property type="protein sequence ID" value="KAF5952448.1"/>
    <property type="molecule type" value="Genomic_DNA"/>
</dbReference>
<protein>
    <submittedName>
        <fullName evidence="1">Uncharacterized protein</fullName>
    </submittedName>
</protein>
<keyword evidence="2" id="KW-1185">Reference proteome</keyword>
<evidence type="ECO:0000313" key="2">
    <source>
        <dbReference type="Proteomes" id="UP000593564"/>
    </source>
</evidence>
<gene>
    <name evidence="1" type="ORF">HYC85_010392</name>
</gene>
<reference evidence="2" key="1">
    <citation type="journal article" date="2020" name="Nat. Commun.">
        <title>Genome assembly of wild tea tree DASZ reveals pedigree and selection history of tea varieties.</title>
        <authorList>
            <person name="Zhang W."/>
            <person name="Zhang Y."/>
            <person name="Qiu H."/>
            <person name="Guo Y."/>
            <person name="Wan H."/>
            <person name="Zhang X."/>
            <person name="Scossa F."/>
            <person name="Alseekh S."/>
            <person name="Zhang Q."/>
            <person name="Wang P."/>
            <person name="Xu L."/>
            <person name="Schmidt M.H."/>
            <person name="Jia X."/>
            <person name="Li D."/>
            <person name="Zhu A."/>
            <person name="Guo F."/>
            <person name="Chen W."/>
            <person name="Ni D."/>
            <person name="Usadel B."/>
            <person name="Fernie A.R."/>
            <person name="Wen W."/>
        </authorList>
    </citation>
    <scope>NUCLEOTIDE SEQUENCE [LARGE SCALE GENOMIC DNA]</scope>
    <source>
        <strain evidence="2">cv. G240</strain>
    </source>
</reference>
<sequence length="99" mass="10515">MTLDRRSRSSVEAGSSVTTAATGLEVAIEGCANGSGAGMTKMKNLDENIGAVRVKLDIEYLKEISDAVPVNEVAGVRIHGIFARISYEFSDTPLPKDSK</sequence>
<accession>A0A7J7HKE0</accession>
<organism evidence="1 2">
    <name type="scientific">Camellia sinensis</name>
    <name type="common">Tea plant</name>
    <name type="synonym">Thea sinensis</name>
    <dbReference type="NCBI Taxonomy" id="4442"/>
    <lineage>
        <taxon>Eukaryota</taxon>
        <taxon>Viridiplantae</taxon>
        <taxon>Streptophyta</taxon>
        <taxon>Embryophyta</taxon>
        <taxon>Tracheophyta</taxon>
        <taxon>Spermatophyta</taxon>
        <taxon>Magnoliopsida</taxon>
        <taxon>eudicotyledons</taxon>
        <taxon>Gunneridae</taxon>
        <taxon>Pentapetalae</taxon>
        <taxon>asterids</taxon>
        <taxon>Ericales</taxon>
        <taxon>Theaceae</taxon>
        <taxon>Camellia</taxon>
    </lineage>
</organism>
<dbReference type="AlphaFoldDB" id="A0A7J7HKE0"/>
<reference evidence="1 2" key="2">
    <citation type="submission" date="2020-07" db="EMBL/GenBank/DDBJ databases">
        <title>Genome assembly of wild tea tree DASZ reveals pedigree and selection history of tea varieties.</title>
        <authorList>
            <person name="Zhang W."/>
        </authorList>
    </citation>
    <scope>NUCLEOTIDE SEQUENCE [LARGE SCALE GENOMIC DNA]</scope>
    <source>
        <strain evidence="2">cv. G240</strain>
        <tissue evidence="1">Leaf</tissue>
    </source>
</reference>